<feature type="transmembrane region" description="Helical" evidence="7">
    <location>
        <begin position="335"/>
        <end position="368"/>
    </location>
</feature>
<evidence type="ECO:0000313" key="10">
    <source>
        <dbReference type="EMBL" id="QII81354.1"/>
    </source>
</evidence>
<dbReference type="Pfam" id="PF12704">
    <property type="entry name" value="MacB_PCD"/>
    <property type="match status" value="1"/>
</dbReference>
<dbReference type="EMBL" id="CP049740">
    <property type="protein sequence ID" value="QII81354.1"/>
    <property type="molecule type" value="Genomic_DNA"/>
</dbReference>
<evidence type="ECO:0000256" key="4">
    <source>
        <dbReference type="ARBA" id="ARBA00022989"/>
    </source>
</evidence>
<feature type="transmembrane region" description="Helical" evidence="7">
    <location>
        <begin position="380"/>
        <end position="399"/>
    </location>
</feature>
<dbReference type="KEGG" id="jar:G7057_01935"/>
<evidence type="ECO:0000259" key="8">
    <source>
        <dbReference type="Pfam" id="PF02687"/>
    </source>
</evidence>
<dbReference type="Proteomes" id="UP000501451">
    <property type="component" value="Chromosome"/>
</dbReference>
<evidence type="ECO:0000256" key="1">
    <source>
        <dbReference type="ARBA" id="ARBA00004651"/>
    </source>
</evidence>
<proteinExistence type="inferred from homology"/>
<keyword evidence="5 7" id="KW-0472">Membrane</keyword>
<keyword evidence="4 7" id="KW-1133">Transmembrane helix</keyword>
<dbReference type="RefSeq" id="WP_166160909.1">
    <property type="nucleotide sequence ID" value="NZ_CP049740.1"/>
</dbReference>
<evidence type="ECO:0000256" key="2">
    <source>
        <dbReference type="ARBA" id="ARBA00022475"/>
    </source>
</evidence>
<sequence length="412" mass="45583">MIRNIMMSTLLSLRAHKLRVFLTMVGIIIGIASVVTIAALGEGVKKESMQLADTTQANVMTIQHMMTMTDDGGMAYVEDQFTFNKSDMRRLSRLEGVQSVLPNYSANGWGGDSVDMNINYFGAESYAMMIPFKSESRILYGRDIRNDDANQDVIVLSHDVLDYGISLDDPATLIGQAVNINGYMFKVIGIKEPYNWESTSYGLESESYTWEDAMTSVVPQAAYNHLTRSKPIQSLKVKVADGYDRSLVSMTVIDDLMQQYIEDDGYFEEDRSNEQMMEEVTAYINGIMTFLMAITAISLFVGGIGVMNIMYVSVTERKREIGIRRAIGAKPRMIMLQFLLEAAFITFLGGVIGLLLGYGIAIIVGTIISLPVYLTPTMMLLSTSVSIGTGLIFGIIPALSASKMDPIKAIYQ</sequence>
<name>A0A6G7K7W6_9LACT</name>
<comment type="subcellular location">
    <subcellularLocation>
        <location evidence="1">Cell membrane</location>
        <topology evidence="1">Multi-pass membrane protein</topology>
    </subcellularLocation>
</comment>
<feature type="transmembrane region" description="Helical" evidence="7">
    <location>
        <begin position="287"/>
        <end position="314"/>
    </location>
</feature>
<dbReference type="GO" id="GO:0022857">
    <property type="term" value="F:transmembrane transporter activity"/>
    <property type="evidence" value="ECO:0007669"/>
    <property type="project" value="TreeGrafter"/>
</dbReference>
<evidence type="ECO:0000256" key="7">
    <source>
        <dbReference type="SAM" id="Phobius"/>
    </source>
</evidence>
<gene>
    <name evidence="10" type="ORF">G7057_01935</name>
</gene>
<dbReference type="PANTHER" id="PTHR30572">
    <property type="entry name" value="MEMBRANE COMPONENT OF TRANSPORTER-RELATED"/>
    <property type="match status" value="1"/>
</dbReference>
<dbReference type="InterPro" id="IPR050250">
    <property type="entry name" value="Macrolide_Exporter_MacB"/>
</dbReference>
<organism evidence="10 11">
    <name type="scientific">Jeotgalibaca arthritidis</name>
    <dbReference type="NCBI Taxonomy" id="1868794"/>
    <lineage>
        <taxon>Bacteria</taxon>
        <taxon>Bacillati</taxon>
        <taxon>Bacillota</taxon>
        <taxon>Bacilli</taxon>
        <taxon>Lactobacillales</taxon>
        <taxon>Carnobacteriaceae</taxon>
        <taxon>Jeotgalibaca</taxon>
    </lineage>
</organism>
<dbReference type="AlphaFoldDB" id="A0A6G7K7W6"/>
<evidence type="ECO:0000259" key="9">
    <source>
        <dbReference type="Pfam" id="PF12704"/>
    </source>
</evidence>
<feature type="domain" description="MacB-like periplasmic core" evidence="9">
    <location>
        <begin position="21"/>
        <end position="246"/>
    </location>
</feature>
<reference evidence="10 11" key="1">
    <citation type="journal article" date="2017" name="Int. J. Syst. Evol. Microbiol.">
        <title>Jeotgalibaca porci sp. nov. and Jeotgalibaca arthritidis sp. nov., isolated from pigs, and emended description of the genus Jeotgalibaca.</title>
        <authorList>
            <person name="Zamora L."/>
            <person name="Perez-Sancho M."/>
            <person name="Dominguez L."/>
            <person name="Fernandez-Garayzabal J.F."/>
            <person name="Vela A.I."/>
        </authorList>
    </citation>
    <scope>NUCLEOTIDE SEQUENCE [LARGE SCALE GENOMIC DNA]</scope>
    <source>
        <strain evidence="10 11">CECT 9157</strain>
    </source>
</reference>
<protein>
    <submittedName>
        <fullName evidence="10">FtsX-like permease family protein</fullName>
    </submittedName>
</protein>
<feature type="transmembrane region" description="Helical" evidence="7">
    <location>
        <begin position="20"/>
        <end position="41"/>
    </location>
</feature>
<dbReference type="GO" id="GO:0005886">
    <property type="term" value="C:plasma membrane"/>
    <property type="evidence" value="ECO:0007669"/>
    <property type="project" value="UniProtKB-SubCell"/>
</dbReference>
<dbReference type="PANTHER" id="PTHR30572:SF4">
    <property type="entry name" value="ABC TRANSPORTER PERMEASE YTRF"/>
    <property type="match status" value="1"/>
</dbReference>
<keyword evidence="2" id="KW-1003">Cell membrane</keyword>
<accession>A0A6G7K7W6</accession>
<feature type="domain" description="ABC3 transporter permease C-terminal" evidence="8">
    <location>
        <begin position="293"/>
        <end position="406"/>
    </location>
</feature>
<keyword evidence="11" id="KW-1185">Reference proteome</keyword>
<dbReference type="Pfam" id="PF02687">
    <property type="entry name" value="FtsX"/>
    <property type="match status" value="1"/>
</dbReference>
<evidence type="ECO:0000256" key="3">
    <source>
        <dbReference type="ARBA" id="ARBA00022692"/>
    </source>
</evidence>
<evidence type="ECO:0000256" key="5">
    <source>
        <dbReference type="ARBA" id="ARBA00023136"/>
    </source>
</evidence>
<evidence type="ECO:0000256" key="6">
    <source>
        <dbReference type="ARBA" id="ARBA00038076"/>
    </source>
</evidence>
<keyword evidence="3 7" id="KW-0812">Transmembrane</keyword>
<dbReference type="InterPro" id="IPR025857">
    <property type="entry name" value="MacB_PCD"/>
</dbReference>
<dbReference type="InterPro" id="IPR003838">
    <property type="entry name" value="ABC3_permease_C"/>
</dbReference>
<comment type="similarity">
    <text evidence="6">Belongs to the ABC-4 integral membrane protein family.</text>
</comment>
<evidence type="ECO:0000313" key="11">
    <source>
        <dbReference type="Proteomes" id="UP000501451"/>
    </source>
</evidence>